<proteinExistence type="predicted"/>
<feature type="compositionally biased region" description="Polar residues" evidence="1">
    <location>
        <begin position="16"/>
        <end position="27"/>
    </location>
</feature>
<dbReference type="Proteomes" id="UP000177269">
    <property type="component" value="Unassembled WGS sequence"/>
</dbReference>
<sequence>MSTSQEAKRGRAGNAASRNKQPQTTAKISRKELEKRLQVVEGDLLAWITQYRTLQADNSRLGEANRDRTNALDASLMENDVAVEKIKDLEGQLQTAGDRITFLLLRVDQLNKMIMAMAQVTTGTGTASKPIRQDTPIAPKFDLFGYLESIDRL</sequence>
<comment type="caution">
    <text evidence="2">The sequence shown here is derived from an EMBL/GenBank/DDBJ whole genome shotgun (WGS) entry which is preliminary data.</text>
</comment>
<dbReference type="EMBL" id="MHSK01000031">
    <property type="protein sequence ID" value="OHA41554.1"/>
    <property type="molecule type" value="Genomic_DNA"/>
</dbReference>
<name>A0A1G2NZN7_9BACT</name>
<feature type="region of interest" description="Disordered" evidence="1">
    <location>
        <begin position="1"/>
        <end position="29"/>
    </location>
</feature>
<evidence type="ECO:0000256" key="1">
    <source>
        <dbReference type="SAM" id="MobiDB-lite"/>
    </source>
</evidence>
<dbReference type="AlphaFoldDB" id="A0A1G2NZN7"/>
<accession>A0A1G2NZN7</accession>
<protein>
    <submittedName>
        <fullName evidence="2">Uncharacterized protein</fullName>
    </submittedName>
</protein>
<gene>
    <name evidence="2" type="ORF">A3G52_02725</name>
</gene>
<organism evidence="2 3">
    <name type="scientific">Candidatus Taylorbacteria bacterium RIFCSPLOWO2_12_FULL_43_20</name>
    <dbReference type="NCBI Taxonomy" id="1802332"/>
    <lineage>
        <taxon>Bacteria</taxon>
        <taxon>Candidatus Tayloriibacteriota</taxon>
    </lineage>
</organism>
<evidence type="ECO:0000313" key="2">
    <source>
        <dbReference type="EMBL" id="OHA41554.1"/>
    </source>
</evidence>
<reference evidence="2 3" key="1">
    <citation type="journal article" date="2016" name="Nat. Commun.">
        <title>Thousands of microbial genomes shed light on interconnected biogeochemical processes in an aquifer system.</title>
        <authorList>
            <person name="Anantharaman K."/>
            <person name="Brown C.T."/>
            <person name="Hug L.A."/>
            <person name="Sharon I."/>
            <person name="Castelle C.J."/>
            <person name="Probst A.J."/>
            <person name="Thomas B.C."/>
            <person name="Singh A."/>
            <person name="Wilkins M.J."/>
            <person name="Karaoz U."/>
            <person name="Brodie E.L."/>
            <person name="Williams K.H."/>
            <person name="Hubbard S.S."/>
            <person name="Banfield J.F."/>
        </authorList>
    </citation>
    <scope>NUCLEOTIDE SEQUENCE [LARGE SCALE GENOMIC DNA]</scope>
</reference>
<evidence type="ECO:0000313" key="3">
    <source>
        <dbReference type="Proteomes" id="UP000177269"/>
    </source>
</evidence>